<keyword evidence="1" id="KW-0472">Membrane</keyword>
<protein>
    <submittedName>
        <fullName evidence="2">Signal transduction histidine kinase</fullName>
    </submittedName>
</protein>
<keyword evidence="2" id="KW-0808">Transferase</keyword>
<evidence type="ECO:0000313" key="3">
    <source>
        <dbReference type="Proteomes" id="UP000732378"/>
    </source>
</evidence>
<keyword evidence="2" id="KW-0418">Kinase</keyword>
<keyword evidence="1" id="KW-1133">Transmembrane helix</keyword>
<accession>A0ABS2MF14</accession>
<gene>
    <name evidence="2" type="ORF">JOE61_003596</name>
</gene>
<feature type="transmembrane region" description="Helical" evidence="1">
    <location>
        <begin position="147"/>
        <end position="164"/>
    </location>
</feature>
<dbReference type="Proteomes" id="UP000732378">
    <property type="component" value="Unassembled WGS sequence"/>
</dbReference>
<dbReference type="EMBL" id="JAFBBZ010000001">
    <property type="protein sequence ID" value="MBM7509782.1"/>
    <property type="molecule type" value="Genomic_DNA"/>
</dbReference>
<feature type="transmembrane region" description="Helical" evidence="1">
    <location>
        <begin position="82"/>
        <end position="108"/>
    </location>
</feature>
<feature type="transmembrane region" description="Helical" evidence="1">
    <location>
        <begin position="29"/>
        <end position="62"/>
    </location>
</feature>
<evidence type="ECO:0000256" key="1">
    <source>
        <dbReference type="SAM" id="Phobius"/>
    </source>
</evidence>
<keyword evidence="3" id="KW-1185">Reference proteome</keyword>
<feature type="transmembrane region" description="Helical" evidence="1">
    <location>
        <begin position="115"/>
        <end position="135"/>
    </location>
</feature>
<keyword evidence="1" id="KW-0812">Transmembrane</keyword>
<organism evidence="2 3">
    <name type="scientific">Nocardioides salarius</name>
    <dbReference type="NCBI Taxonomy" id="374513"/>
    <lineage>
        <taxon>Bacteria</taxon>
        <taxon>Bacillati</taxon>
        <taxon>Actinomycetota</taxon>
        <taxon>Actinomycetes</taxon>
        <taxon>Propionibacteriales</taxon>
        <taxon>Nocardioidaceae</taxon>
        <taxon>Nocardioides</taxon>
    </lineage>
</organism>
<dbReference type="RefSeq" id="WP_193667553.1">
    <property type="nucleotide sequence ID" value="NZ_JACDTV010000002.1"/>
</dbReference>
<dbReference type="GO" id="GO:0016301">
    <property type="term" value="F:kinase activity"/>
    <property type="evidence" value="ECO:0007669"/>
    <property type="project" value="UniProtKB-KW"/>
</dbReference>
<reference evidence="2 3" key="1">
    <citation type="submission" date="2021-01" db="EMBL/GenBank/DDBJ databases">
        <title>Sequencing the genomes of 1000 actinobacteria strains.</title>
        <authorList>
            <person name="Klenk H.-P."/>
        </authorList>
    </citation>
    <scope>NUCLEOTIDE SEQUENCE [LARGE SCALE GENOMIC DNA]</scope>
    <source>
        <strain evidence="2 3">DSM 18239</strain>
    </source>
</reference>
<proteinExistence type="predicted"/>
<sequence length="372" mass="38683">MSGSGGRVARATAPETEARRLRVLVRVCALALVVGQLLTEGVLLSSLDALVTLVALAVTVSVLDRSPRTLGSSWHGPLDGAVTSVVVLLVGHGAEPLLVVVGVPVVLAGLRRGSLSAVLTWACAVTAGAAAYLAVPTGVAGAGEPGPLVLWTVVGLGAGLLAAGRTRTRRAVLDSRAPHAAAHQLVEQLHGLVHERGLDVDVDVLARELQVTARDLVGADRSSLWVLDDQGTPRLLSSCGRLGESDEAQARLAAGSARARSVDSLVSLPLSAGEVVFGALVLERADRAARTDADDVREQLGSLALRLDTALLAGSIRSGATHAERQRLAREMHDGLAQRTWPSATSPRSWWTWPTRLSSPAPLASCATRSRT</sequence>
<dbReference type="SUPFAM" id="SSF55781">
    <property type="entry name" value="GAF domain-like"/>
    <property type="match status" value="1"/>
</dbReference>
<evidence type="ECO:0000313" key="2">
    <source>
        <dbReference type="EMBL" id="MBM7509782.1"/>
    </source>
</evidence>
<name>A0ABS2MF14_9ACTN</name>
<comment type="caution">
    <text evidence="2">The sequence shown here is derived from an EMBL/GenBank/DDBJ whole genome shotgun (WGS) entry which is preliminary data.</text>
</comment>